<dbReference type="Proteomes" id="UP000652761">
    <property type="component" value="Unassembled WGS sequence"/>
</dbReference>
<accession>A0A843UFA9</accession>
<feature type="compositionally biased region" description="Polar residues" evidence="1">
    <location>
        <begin position="93"/>
        <end position="104"/>
    </location>
</feature>
<gene>
    <name evidence="2" type="ORF">Taro_012326</name>
</gene>
<evidence type="ECO:0000313" key="2">
    <source>
        <dbReference type="EMBL" id="MQL79883.1"/>
    </source>
</evidence>
<keyword evidence="3" id="KW-1185">Reference proteome</keyword>
<feature type="region of interest" description="Disordered" evidence="1">
    <location>
        <begin position="55"/>
        <end position="104"/>
    </location>
</feature>
<organism evidence="2 3">
    <name type="scientific">Colocasia esculenta</name>
    <name type="common">Wild taro</name>
    <name type="synonym">Arum esculentum</name>
    <dbReference type="NCBI Taxonomy" id="4460"/>
    <lineage>
        <taxon>Eukaryota</taxon>
        <taxon>Viridiplantae</taxon>
        <taxon>Streptophyta</taxon>
        <taxon>Embryophyta</taxon>
        <taxon>Tracheophyta</taxon>
        <taxon>Spermatophyta</taxon>
        <taxon>Magnoliopsida</taxon>
        <taxon>Liliopsida</taxon>
        <taxon>Araceae</taxon>
        <taxon>Aroideae</taxon>
        <taxon>Colocasieae</taxon>
        <taxon>Colocasia</taxon>
    </lineage>
</organism>
<name>A0A843UFA9_COLES</name>
<dbReference type="AlphaFoldDB" id="A0A843UFA9"/>
<proteinExistence type="predicted"/>
<reference evidence="2" key="1">
    <citation type="submission" date="2017-07" db="EMBL/GenBank/DDBJ databases">
        <title>Taro Niue Genome Assembly and Annotation.</title>
        <authorList>
            <person name="Atibalentja N."/>
            <person name="Keating K."/>
            <person name="Fields C.J."/>
        </authorList>
    </citation>
    <scope>NUCLEOTIDE SEQUENCE</scope>
    <source>
        <strain evidence="2">Niue_2</strain>
        <tissue evidence="2">Leaf</tissue>
    </source>
</reference>
<evidence type="ECO:0000313" key="3">
    <source>
        <dbReference type="Proteomes" id="UP000652761"/>
    </source>
</evidence>
<sequence>MDWWSRVRLHSSTLCGELRRCGHNQGEEQQRKKKQSCKLEAAELRRRSRTECESHQRYLSSASSREERAAVEKKTIHHLGKGRASQLKAGSTDFRSNWLRSTTR</sequence>
<feature type="compositionally biased region" description="Basic and acidic residues" evidence="1">
    <location>
        <begin position="64"/>
        <end position="74"/>
    </location>
</feature>
<evidence type="ECO:0000256" key="1">
    <source>
        <dbReference type="SAM" id="MobiDB-lite"/>
    </source>
</evidence>
<dbReference type="EMBL" id="NMUH01000480">
    <property type="protein sequence ID" value="MQL79883.1"/>
    <property type="molecule type" value="Genomic_DNA"/>
</dbReference>
<protein>
    <submittedName>
        <fullName evidence="2">Uncharacterized protein</fullName>
    </submittedName>
</protein>
<comment type="caution">
    <text evidence="2">The sequence shown here is derived from an EMBL/GenBank/DDBJ whole genome shotgun (WGS) entry which is preliminary data.</text>
</comment>